<name>A0A0A9ACG5_ARUDO</name>
<dbReference type="EMBL" id="GBRH01251260">
    <property type="protein sequence ID" value="JAD46635.1"/>
    <property type="molecule type" value="Transcribed_RNA"/>
</dbReference>
<proteinExistence type="predicted"/>
<protein>
    <submittedName>
        <fullName evidence="1">Uncharacterized protein</fullName>
    </submittedName>
</protein>
<evidence type="ECO:0000313" key="1">
    <source>
        <dbReference type="EMBL" id="JAD46635.1"/>
    </source>
</evidence>
<accession>A0A0A9ACG5</accession>
<reference evidence="1" key="1">
    <citation type="submission" date="2014-09" db="EMBL/GenBank/DDBJ databases">
        <authorList>
            <person name="Magalhaes I.L.F."/>
            <person name="Oliveira U."/>
            <person name="Santos F.R."/>
            <person name="Vidigal T.H.D.A."/>
            <person name="Brescovit A.D."/>
            <person name="Santos A.J."/>
        </authorList>
    </citation>
    <scope>NUCLEOTIDE SEQUENCE</scope>
    <source>
        <tissue evidence="1">Shoot tissue taken approximately 20 cm above the soil surface</tissue>
    </source>
</reference>
<reference evidence="1" key="2">
    <citation type="journal article" date="2015" name="Data Brief">
        <title>Shoot transcriptome of the giant reed, Arundo donax.</title>
        <authorList>
            <person name="Barrero R.A."/>
            <person name="Guerrero F.D."/>
            <person name="Moolhuijzen P."/>
            <person name="Goolsby J.A."/>
            <person name="Tidwell J."/>
            <person name="Bellgard S.E."/>
            <person name="Bellgard M.I."/>
        </authorList>
    </citation>
    <scope>NUCLEOTIDE SEQUENCE</scope>
    <source>
        <tissue evidence="1">Shoot tissue taken approximately 20 cm above the soil surface</tissue>
    </source>
</reference>
<organism evidence="1">
    <name type="scientific">Arundo donax</name>
    <name type="common">Giant reed</name>
    <name type="synonym">Donax arundinaceus</name>
    <dbReference type="NCBI Taxonomy" id="35708"/>
    <lineage>
        <taxon>Eukaryota</taxon>
        <taxon>Viridiplantae</taxon>
        <taxon>Streptophyta</taxon>
        <taxon>Embryophyta</taxon>
        <taxon>Tracheophyta</taxon>
        <taxon>Spermatophyta</taxon>
        <taxon>Magnoliopsida</taxon>
        <taxon>Liliopsida</taxon>
        <taxon>Poales</taxon>
        <taxon>Poaceae</taxon>
        <taxon>PACMAD clade</taxon>
        <taxon>Arundinoideae</taxon>
        <taxon>Arundineae</taxon>
        <taxon>Arundo</taxon>
    </lineage>
</organism>
<dbReference type="AlphaFoldDB" id="A0A0A9ACG5"/>
<sequence>MVKQGIHHFTELYSLSYH</sequence>